<protein>
    <recommendedName>
        <fullName evidence="4">ABC-2 family transporter protein</fullName>
    </recommendedName>
</protein>
<organism evidence="2 3">
    <name type="scientific">Haloferula luteola</name>
    <dbReference type="NCBI Taxonomy" id="595692"/>
    <lineage>
        <taxon>Bacteria</taxon>
        <taxon>Pseudomonadati</taxon>
        <taxon>Verrucomicrobiota</taxon>
        <taxon>Verrucomicrobiia</taxon>
        <taxon>Verrucomicrobiales</taxon>
        <taxon>Verrucomicrobiaceae</taxon>
        <taxon>Haloferula</taxon>
    </lineage>
</organism>
<name>A0A840V807_9BACT</name>
<keyword evidence="1" id="KW-0472">Membrane</keyword>
<dbReference type="Proteomes" id="UP000557717">
    <property type="component" value="Unassembled WGS sequence"/>
</dbReference>
<reference evidence="2 3" key="1">
    <citation type="submission" date="2020-08" db="EMBL/GenBank/DDBJ databases">
        <title>Genomic Encyclopedia of Type Strains, Phase IV (KMG-IV): sequencing the most valuable type-strain genomes for metagenomic binning, comparative biology and taxonomic classification.</title>
        <authorList>
            <person name="Goeker M."/>
        </authorList>
    </citation>
    <scope>NUCLEOTIDE SEQUENCE [LARGE SCALE GENOMIC DNA]</scope>
    <source>
        <strain evidence="2 3">YC6886</strain>
    </source>
</reference>
<feature type="transmembrane region" description="Helical" evidence="1">
    <location>
        <begin position="227"/>
        <end position="252"/>
    </location>
</feature>
<evidence type="ECO:0008006" key="4">
    <source>
        <dbReference type="Google" id="ProtNLM"/>
    </source>
</evidence>
<feature type="transmembrane region" description="Helical" evidence="1">
    <location>
        <begin position="426"/>
        <end position="444"/>
    </location>
</feature>
<proteinExistence type="predicted"/>
<dbReference type="EMBL" id="JACHFD010000001">
    <property type="protein sequence ID" value="MBB5350090.1"/>
    <property type="molecule type" value="Genomic_DNA"/>
</dbReference>
<feature type="transmembrane region" description="Helical" evidence="1">
    <location>
        <begin position="369"/>
        <end position="386"/>
    </location>
</feature>
<feature type="transmembrane region" description="Helical" evidence="1">
    <location>
        <begin position="161"/>
        <end position="181"/>
    </location>
</feature>
<dbReference type="RefSeq" id="WP_184015120.1">
    <property type="nucleotide sequence ID" value="NZ_JACHFD010000001.1"/>
</dbReference>
<keyword evidence="1" id="KW-1133">Transmembrane helix</keyword>
<gene>
    <name evidence="2" type="ORF">HNR46_000311</name>
</gene>
<feature type="transmembrane region" description="Helical" evidence="1">
    <location>
        <begin position="73"/>
        <end position="90"/>
    </location>
</feature>
<evidence type="ECO:0000256" key="1">
    <source>
        <dbReference type="SAM" id="Phobius"/>
    </source>
</evidence>
<feature type="transmembrane region" description="Helical" evidence="1">
    <location>
        <begin position="398"/>
        <end position="420"/>
    </location>
</feature>
<accession>A0A840V807</accession>
<feature type="transmembrane region" description="Helical" evidence="1">
    <location>
        <begin position="331"/>
        <end position="357"/>
    </location>
</feature>
<feature type="transmembrane region" description="Helical" evidence="1">
    <location>
        <begin position="456"/>
        <end position="474"/>
    </location>
</feature>
<evidence type="ECO:0000313" key="2">
    <source>
        <dbReference type="EMBL" id="MBB5350090.1"/>
    </source>
</evidence>
<keyword evidence="3" id="KW-1185">Reference proteome</keyword>
<feature type="transmembrane region" description="Helical" evidence="1">
    <location>
        <begin position="289"/>
        <end position="310"/>
    </location>
</feature>
<sequence>MSASPPPLPTPASPTANLVDFGDRISPMVVKELRQGLRARTFVAVFLALQGLLMLLMLISVTATSQPGEAGRAISHIVFLFYGFALLVIQPMRGIGSLHREIEANTIELMVLSHLSAWRIVLGKWISIISQSALMSISVMPYLVLRYWFGEMNLFGEMAVVVLFLLASAALTAVVVGISALPNILLRGLLPLIGLAAGIFIVPTMVFNRGVEELADAITSSSSQAQAGIFFIVALGAYFSWLALGIGASMIAPSAENQSSIKRIVTLALMGLLFFVLPMIDSFDGDESSLIMLAVLCPAIFLALSENWNLLPPHCAPFLRFGPAGQLAARFLYPGWPSGVLFSLLMLIPFAGTLAWINHRHSIDDELPLALFTMLSWVTFPAVAMLPMKKSERSRVTLGLVILVAISVAFVALAILAEALNSDATNFLWLFIWIPGVPFILHESTSSTSQATMNSLAGLIFAVQFAILVIAAMLKLKQVSKVEKAIPSA</sequence>
<evidence type="ECO:0000313" key="3">
    <source>
        <dbReference type="Proteomes" id="UP000557717"/>
    </source>
</evidence>
<feature type="transmembrane region" description="Helical" evidence="1">
    <location>
        <begin position="125"/>
        <end position="149"/>
    </location>
</feature>
<dbReference type="AlphaFoldDB" id="A0A840V807"/>
<comment type="caution">
    <text evidence="2">The sequence shown here is derived from an EMBL/GenBank/DDBJ whole genome shotgun (WGS) entry which is preliminary data.</text>
</comment>
<keyword evidence="1" id="KW-0812">Transmembrane</keyword>
<feature type="transmembrane region" description="Helical" evidence="1">
    <location>
        <begin position="188"/>
        <end position="207"/>
    </location>
</feature>
<feature type="transmembrane region" description="Helical" evidence="1">
    <location>
        <begin position="264"/>
        <end position="283"/>
    </location>
</feature>
<feature type="transmembrane region" description="Helical" evidence="1">
    <location>
        <begin position="41"/>
        <end position="61"/>
    </location>
</feature>